<gene>
    <name evidence="2" type="ORF">V6N11_002134</name>
</gene>
<dbReference type="Proteomes" id="UP001396334">
    <property type="component" value="Unassembled WGS sequence"/>
</dbReference>
<reference evidence="2 3" key="1">
    <citation type="journal article" date="2024" name="G3 (Bethesda)">
        <title>Genome assembly of Hibiscus sabdariffa L. provides insights into metabolisms of medicinal natural products.</title>
        <authorList>
            <person name="Kim T."/>
        </authorList>
    </citation>
    <scope>NUCLEOTIDE SEQUENCE [LARGE SCALE GENOMIC DNA]</scope>
    <source>
        <strain evidence="2">TK-2024</strain>
        <tissue evidence="2">Old leaves</tissue>
    </source>
</reference>
<evidence type="ECO:0000256" key="1">
    <source>
        <dbReference type="SAM" id="MobiDB-lite"/>
    </source>
</evidence>
<evidence type="ECO:0000313" key="3">
    <source>
        <dbReference type="Proteomes" id="UP001396334"/>
    </source>
</evidence>
<comment type="caution">
    <text evidence="2">The sequence shown here is derived from an EMBL/GenBank/DDBJ whole genome shotgun (WGS) entry which is preliminary data.</text>
</comment>
<keyword evidence="3" id="KW-1185">Reference proteome</keyword>
<protein>
    <submittedName>
        <fullName evidence="2">Uncharacterized protein</fullName>
    </submittedName>
</protein>
<dbReference type="EMBL" id="JBBPBN010000031">
    <property type="protein sequence ID" value="KAK9004332.1"/>
    <property type="molecule type" value="Genomic_DNA"/>
</dbReference>
<sequence>MTLFHSKWGNGFQSEQDNDRNGDGGVRHDWAVKMIGDGGSREDLRNFQTTLSLSIIQDQISLNDEDRGRNKRELTLFDSWDAVASKGG</sequence>
<accession>A0ABR2QUJ3</accession>
<organism evidence="2 3">
    <name type="scientific">Hibiscus sabdariffa</name>
    <name type="common">roselle</name>
    <dbReference type="NCBI Taxonomy" id="183260"/>
    <lineage>
        <taxon>Eukaryota</taxon>
        <taxon>Viridiplantae</taxon>
        <taxon>Streptophyta</taxon>
        <taxon>Embryophyta</taxon>
        <taxon>Tracheophyta</taxon>
        <taxon>Spermatophyta</taxon>
        <taxon>Magnoliopsida</taxon>
        <taxon>eudicotyledons</taxon>
        <taxon>Gunneridae</taxon>
        <taxon>Pentapetalae</taxon>
        <taxon>rosids</taxon>
        <taxon>malvids</taxon>
        <taxon>Malvales</taxon>
        <taxon>Malvaceae</taxon>
        <taxon>Malvoideae</taxon>
        <taxon>Hibiscus</taxon>
    </lineage>
</organism>
<name>A0ABR2QUJ3_9ROSI</name>
<proteinExistence type="predicted"/>
<feature type="region of interest" description="Disordered" evidence="1">
    <location>
        <begin position="1"/>
        <end position="26"/>
    </location>
</feature>
<feature type="compositionally biased region" description="Basic and acidic residues" evidence="1">
    <location>
        <begin position="17"/>
        <end position="26"/>
    </location>
</feature>
<evidence type="ECO:0000313" key="2">
    <source>
        <dbReference type="EMBL" id="KAK9004332.1"/>
    </source>
</evidence>